<reference evidence="4" key="1">
    <citation type="submission" date="2010-07" db="EMBL/GenBank/DDBJ databases">
        <title>The genome sequence of Gaeumannomyces graminis var. tritici strain R3-111a-1.</title>
        <authorList>
            <consortium name="The Broad Institute Genome Sequencing Platform"/>
            <person name="Ma L.-J."/>
            <person name="Dead R."/>
            <person name="Young S."/>
            <person name="Zeng Q."/>
            <person name="Koehrsen M."/>
            <person name="Alvarado L."/>
            <person name="Berlin A."/>
            <person name="Chapman S.B."/>
            <person name="Chen Z."/>
            <person name="Freedman E."/>
            <person name="Gellesch M."/>
            <person name="Goldberg J."/>
            <person name="Griggs A."/>
            <person name="Gujja S."/>
            <person name="Heilman E.R."/>
            <person name="Heiman D."/>
            <person name="Hepburn T."/>
            <person name="Howarth C."/>
            <person name="Jen D."/>
            <person name="Larson L."/>
            <person name="Mehta T."/>
            <person name="Neiman D."/>
            <person name="Pearson M."/>
            <person name="Roberts A."/>
            <person name="Saif S."/>
            <person name="Shea T."/>
            <person name="Shenoy N."/>
            <person name="Sisk P."/>
            <person name="Stolte C."/>
            <person name="Sykes S."/>
            <person name="Walk T."/>
            <person name="White J."/>
            <person name="Yandava C."/>
            <person name="Haas B."/>
            <person name="Nusbaum C."/>
            <person name="Birren B."/>
        </authorList>
    </citation>
    <scope>NUCLEOTIDE SEQUENCE [LARGE SCALE GENOMIC DNA]</scope>
    <source>
        <strain evidence="4">R3-111a-1</strain>
    </source>
</reference>
<sequence>MNHLPSGGTVLATLLASSEPALKASRISALVRKEEQAAVLRGLGVDPILFRGLDDVDALRRAAADHDAVVHTASSQHDASVVALIRGLGDRKEATGMETHFIHTGGTSALGDQAVSGKLVETRVFNDKTDDIFAYERERQAKEVYDQRTTDLAVLEAGEAAGVRTYIIMPPTIYGVGTGAFNRLSIQVLAIMRAARRDGFTTLIRGARDQQWGHVNVTDLVLLYELILARALESSSSSSSTPSSSTPPPPSGAKGLYFAVTGHHSWGEVADRVAREGRRLGYVASDEVRELPLQEAAGPLGSALGGPIGGQGLSEQVAEAAWASHVRTEPALARELGWRPRKDRRDFEDSFAAEWAEDVEGSRK</sequence>
<dbReference type="HOGENOM" id="CLU_007383_12_0_1"/>
<dbReference type="PANTHER" id="PTHR48079">
    <property type="entry name" value="PROTEIN YEEZ"/>
    <property type="match status" value="1"/>
</dbReference>
<gene>
    <name evidence="3" type="primary">20341620</name>
    <name evidence="2" type="ORF">GGTG_01162</name>
</gene>
<dbReference type="VEuPathDB" id="FungiDB:GGTG_01162"/>
<dbReference type="EnsemblFungi" id="EJT81178">
    <property type="protein sequence ID" value="EJT81178"/>
    <property type="gene ID" value="GGTG_01162"/>
</dbReference>
<reference evidence="2" key="2">
    <citation type="submission" date="2010-07" db="EMBL/GenBank/DDBJ databases">
        <authorList>
            <consortium name="The Broad Institute Genome Sequencing Platform"/>
            <consortium name="Broad Institute Genome Sequencing Center for Infectious Disease"/>
            <person name="Ma L.-J."/>
            <person name="Dead R."/>
            <person name="Young S."/>
            <person name="Zeng Q."/>
            <person name="Koehrsen M."/>
            <person name="Alvarado L."/>
            <person name="Berlin A."/>
            <person name="Chapman S.B."/>
            <person name="Chen Z."/>
            <person name="Freedman E."/>
            <person name="Gellesch M."/>
            <person name="Goldberg J."/>
            <person name="Griggs A."/>
            <person name="Gujja S."/>
            <person name="Heilman E.R."/>
            <person name="Heiman D."/>
            <person name="Hepburn T."/>
            <person name="Howarth C."/>
            <person name="Jen D."/>
            <person name="Larson L."/>
            <person name="Mehta T."/>
            <person name="Neiman D."/>
            <person name="Pearson M."/>
            <person name="Roberts A."/>
            <person name="Saif S."/>
            <person name="Shea T."/>
            <person name="Shenoy N."/>
            <person name="Sisk P."/>
            <person name="Stolte C."/>
            <person name="Sykes S."/>
            <person name="Walk T."/>
            <person name="White J."/>
            <person name="Yandava C."/>
            <person name="Haas B."/>
            <person name="Nusbaum C."/>
            <person name="Birren B."/>
        </authorList>
    </citation>
    <scope>NUCLEOTIDE SEQUENCE</scope>
    <source>
        <strain evidence="2">R3-111a-1</strain>
    </source>
</reference>
<feature type="compositionally biased region" description="Low complexity" evidence="1">
    <location>
        <begin position="235"/>
        <end position="244"/>
    </location>
</feature>
<evidence type="ECO:0000313" key="4">
    <source>
        <dbReference type="Proteomes" id="UP000006039"/>
    </source>
</evidence>
<evidence type="ECO:0000313" key="3">
    <source>
        <dbReference type="EnsemblFungi" id="EJT81178"/>
    </source>
</evidence>
<evidence type="ECO:0000313" key="2">
    <source>
        <dbReference type="EMBL" id="EJT81178.1"/>
    </source>
</evidence>
<name>J3NIS8_GAET3</name>
<reference evidence="2" key="3">
    <citation type="submission" date="2010-09" db="EMBL/GenBank/DDBJ databases">
        <title>Annotation of Gaeumannomyces graminis var. tritici R3-111a-1.</title>
        <authorList>
            <consortium name="The Broad Institute Genome Sequencing Platform"/>
            <person name="Ma L.-J."/>
            <person name="Dead R."/>
            <person name="Young S.K."/>
            <person name="Zeng Q."/>
            <person name="Gargeya S."/>
            <person name="Fitzgerald M."/>
            <person name="Haas B."/>
            <person name="Abouelleil A."/>
            <person name="Alvarado L."/>
            <person name="Arachchi H.M."/>
            <person name="Berlin A."/>
            <person name="Brown A."/>
            <person name="Chapman S.B."/>
            <person name="Chen Z."/>
            <person name="Dunbar C."/>
            <person name="Freedman E."/>
            <person name="Gearin G."/>
            <person name="Gellesch M."/>
            <person name="Goldberg J."/>
            <person name="Griggs A."/>
            <person name="Gujja S."/>
            <person name="Heiman D."/>
            <person name="Howarth C."/>
            <person name="Larson L."/>
            <person name="Lui A."/>
            <person name="MacDonald P.J.P."/>
            <person name="Mehta T."/>
            <person name="Montmayeur A."/>
            <person name="Murphy C."/>
            <person name="Neiman D."/>
            <person name="Pearson M."/>
            <person name="Priest M."/>
            <person name="Roberts A."/>
            <person name="Saif S."/>
            <person name="Shea T."/>
            <person name="Shenoy N."/>
            <person name="Sisk P."/>
            <person name="Stolte C."/>
            <person name="Sykes S."/>
            <person name="Yandava C."/>
            <person name="Wortman J."/>
            <person name="Nusbaum C."/>
            <person name="Birren B."/>
        </authorList>
    </citation>
    <scope>NUCLEOTIDE SEQUENCE</scope>
    <source>
        <strain evidence="2">R3-111a-1</strain>
    </source>
</reference>
<dbReference type="GeneID" id="20341620"/>
<reference evidence="3" key="4">
    <citation type="journal article" date="2015" name="G3 (Bethesda)">
        <title>Genome sequences of three phytopathogenic species of the Magnaporthaceae family of fungi.</title>
        <authorList>
            <person name="Okagaki L.H."/>
            <person name="Nunes C.C."/>
            <person name="Sailsbery J."/>
            <person name="Clay B."/>
            <person name="Brown D."/>
            <person name="John T."/>
            <person name="Oh Y."/>
            <person name="Young N."/>
            <person name="Fitzgerald M."/>
            <person name="Haas B.J."/>
            <person name="Zeng Q."/>
            <person name="Young S."/>
            <person name="Adiconis X."/>
            <person name="Fan L."/>
            <person name="Levin J.Z."/>
            <person name="Mitchell T.K."/>
            <person name="Okubara P.A."/>
            <person name="Farman M.L."/>
            <person name="Kohn L.M."/>
            <person name="Birren B."/>
            <person name="Ma L.-J."/>
            <person name="Dean R.A."/>
        </authorList>
    </citation>
    <scope>NUCLEOTIDE SEQUENCE</scope>
    <source>
        <strain evidence="3">R3-111a-1</strain>
    </source>
</reference>
<feature type="region of interest" description="Disordered" evidence="1">
    <location>
        <begin position="235"/>
        <end position="254"/>
    </location>
</feature>
<evidence type="ECO:0000256" key="1">
    <source>
        <dbReference type="SAM" id="MobiDB-lite"/>
    </source>
</evidence>
<dbReference type="SUPFAM" id="SSF51735">
    <property type="entry name" value="NAD(P)-binding Rossmann-fold domains"/>
    <property type="match status" value="1"/>
</dbReference>
<dbReference type="Gene3D" id="3.40.50.720">
    <property type="entry name" value="NAD(P)-binding Rossmann-like Domain"/>
    <property type="match status" value="1"/>
</dbReference>
<reference evidence="3" key="5">
    <citation type="submission" date="2018-04" db="UniProtKB">
        <authorList>
            <consortium name="EnsemblFungi"/>
        </authorList>
    </citation>
    <scope>IDENTIFICATION</scope>
    <source>
        <strain evidence="3">R3-111a-1</strain>
    </source>
</reference>
<dbReference type="GO" id="GO:0004029">
    <property type="term" value="F:aldehyde dehydrogenase (NAD+) activity"/>
    <property type="evidence" value="ECO:0007669"/>
    <property type="project" value="TreeGrafter"/>
</dbReference>
<dbReference type="PANTHER" id="PTHR48079:SF6">
    <property type="entry name" value="NAD(P)-BINDING DOMAIN-CONTAINING PROTEIN-RELATED"/>
    <property type="match status" value="1"/>
</dbReference>
<proteinExistence type="predicted"/>
<protein>
    <recommendedName>
        <fullName evidence="5">NAD-dependent epimerase/dehydratase domain-containing protein</fullName>
    </recommendedName>
</protein>
<dbReference type="eggNOG" id="KOG1502">
    <property type="taxonomic scope" value="Eukaryota"/>
</dbReference>
<dbReference type="GO" id="GO:0005737">
    <property type="term" value="C:cytoplasm"/>
    <property type="evidence" value="ECO:0007669"/>
    <property type="project" value="TreeGrafter"/>
</dbReference>
<dbReference type="OrthoDB" id="10262413at2759"/>
<dbReference type="RefSeq" id="XP_009217187.1">
    <property type="nucleotide sequence ID" value="XM_009218923.1"/>
</dbReference>
<dbReference type="AlphaFoldDB" id="J3NIS8"/>
<dbReference type="InterPro" id="IPR051783">
    <property type="entry name" value="NAD(P)-dependent_oxidoreduct"/>
</dbReference>
<dbReference type="InterPro" id="IPR036291">
    <property type="entry name" value="NAD(P)-bd_dom_sf"/>
</dbReference>
<dbReference type="STRING" id="644352.J3NIS8"/>
<keyword evidence="4" id="KW-1185">Reference proteome</keyword>
<accession>J3NIS8</accession>
<dbReference type="Proteomes" id="UP000006039">
    <property type="component" value="Unassembled WGS sequence"/>
</dbReference>
<organism evidence="2">
    <name type="scientific">Gaeumannomyces tritici (strain R3-111a-1)</name>
    <name type="common">Wheat and barley take-all root rot fungus</name>
    <name type="synonym">Gaeumannomyces graminis var. tritici</name>
    <dbReference type="NCBI Taxonomy" id="644352"/>
    <lineage>
        <taxon>Eukaryota</taxon>
        <taxon>Fungi</taxon>
        <taxon>Dikarya</taxon>
        <taxon>Ascomycota</taxon>
        <taxon>Pezizomycotina</taxon>
        <taxon>Sordariomycetes</taxon>
        <taxon>Sordariomycetidae</taxon>
        <taxon>Magnaporthales</taxon>
        <taxon>Magnaporthaceae</taxon>
        <taxon>Gaeumannomyces</taxon>
    </lineage>
</organism>
<dbReference type="EMBL" id="GL385395">
    <property type="protein sequence ID" value="EJT81178.1"/>
    <property type="molecule type" value="Genomic_DNA"/>
</dbReference>
<evidence type="ECO:0008006" key="5">
    <source>
        <dbReference type="Google" id="ProtNLM"/>
    </source>
</evidence>